<gene>
    <name evidence="3" type="primary">spoIVB</name>
    <name evidence="3" type="ORF">DHW61_00300</name>
</gene>
<dbReference type="InterPro" id="IPR009003">
    <property type="entry name" value="Peptidase_S1_PA"/>
</dbReference>
<evidence type="ECO:0000259" key="2">
    <source>
        <dbReference type="PROSITE" id="PS51494"/>
    </source>
</evidence>
<dbReference type="InterPro" id="IPR036034">
    <property type="entry name" value="PDZ_sf"/>
</dbReference>
<comment type="caution">
    <text evidence="3">The sequence shown here is derived from an EMBL/GenBank/DDBJ whole genome shotgun (WGS) entry which is preliminary data.</text>
</comment>
<dbReference type="Pfam" id="PF05580">
    <property type="entry name" value="Peptidase_S55"/>
    <property type="match status" value="1"/>
</dbReference>
<feature type="domain" description="Peptidase S55" evidence="2">
    <location>
        <begin position="212"/>
        <end position="445"/>
    </location>
</feature>
<dbReference type="InterPro" id="IPR014219">
    <property type="entry name" value="SpoIVB"/>
</dbReference>
<dbReference type="Gene3D" id="2.30.42.10">
    <property type="match status" value="1"/>
</dbReference>
<dbReference type="Proteomes" id="UP000262969">
    <property type="component" value="Unassembled WGS sequence"/>
</dbReference>
<dbReference type="AlphaFoldDB" id="A0A3D2X133"/>
<dbReference type="SMART" id="SM00228">
    <property type="entry name" value="PDZ"/>
    <property type="match status" value="1"/>
</dbReference>
<dbReference type="EMBL" id="DPVV01000014">
    <property type="protein sequence ID" value="HCL00861.1"/>
    <property type="molecule type" value="Genomic_DNA"/>
</dbReference>
<name>A0A3D2X133_9FIRM</name>
<evidence type="ECO:0000256" key="1">
    <source>
        <dbReference type="SAM" id="Phobius"/>
    </source>
</evidence>
<dbReference type="SUPFAM" id="SSF50156">
    <property type="entry name" value="PDZ domain-like"/>
    <property type="match status" value="1"/>
</dbReference>
<protein>
    <submittedName>
        <fullName evidence="3">SpoIVB peptidase</fullName>
    </submittedName>
</protein>
<dbReference type="InterPro" id="IPR008763">
    <property type="entry name" value="Peptidase_S55"/>
</dbReference>
<dbReference type="PROSITE" id="PS51494">
    <property type="entry name" value="SPOIVB"/>
    <property type="match status" value="1"/>
</dbReference>
<keyword evidence="1" id="KW-0812">Transmembrane</keyword>
<accession>A0A3D2X133</accession>
<organism evidence="3 4">
    <name type="scientific">Lachnoclostridium phytofermentans</name>
    <dbReference type="NCBI Taxonomy" id="66219"/>
    <lineage>
        <taxon>Bacteria</taxon>
        <taxon>Bacillati</taxon>
        <taxon>Bacillota</taxon>
        <taxon>Clostridia</taxon>
        <taxon>Lachnospirales</taxon>
        <taxon>Lachnospiraceae</taxon>
    </lineage>
</organism>
<reference evidence="3 4" key="1">
    <citation type="journal article" date="2018" name="Nat. Biotechnol.">
        <title>A standardized bacterial taxonomy based on genome phylogeny substantially revises the tree of life.</title>
        <authorList>
            <person name="Parks D.H."/>
            <person name="Chuvochina M."/>
            <person name="Waite D.W."/>
            <person name="Rinke C."/>
            <person name="Skarshewski A."/>
            <person name="Chaumeil P.A."/>
            <person name="Hugenholtz P."/>
        </authorList>
    </citation>
    <scope>NUCLEOTIDE SEQUENCE [LARGE SCALE GENOMIC DNA]</scope>
    <source>
        <strain evidence="3">UBA11728</strain>
    </source>
</reference>
<dbReference type="NCBIfam" id="TIGR02860">
    <property type="entry name" value="spore_IV_B"/>
    <property type="match status" value="1"/>
</dbReference>
<evidence type="ECO:0000313" key="4">
    <source>
        <dbReference type="Proteomes" id="UP000262969"/>
    </source>
</evidence>
<dbReference type="SUPFAM" id="SSF50494">
    <property type="entry name" value="Trypsin-like serine proteases"/>
    <property type="match status" value="1"/>
</dbReference>
<feature type="transmembrane region" description="Helical" evidence="1">
    <location>
        <begin position="21"/>
        <end position="41"/>
    </location>
</feature>
<keyword evidence="1" id="KW-0472">Membrane</keyword>
<proteinExistence type="predicted"/>
<keyword evidence="1" id="KW-1133">Transmembrane helix</keyword>
<sequence>MHKSQTGEINADPRKSRYRRFLVLFLILDVIGIFLFSYYILNKAIPDKVRILVDKSQSFNLKVPISAEIESDDVTVSQITKSNVPAGQLHIDLNKPFQLQANKTGSYKVNLKLFGWLSIKNISLDVIDTIEVIPCGGTIGITLETDGILVLGTSEVMSKDGMNYEPALNILKTGDYIMEANNQSLSNKEVLIKIIQASNGEPVSLKVRRDSEYVTLKVQPVATATGEYKIGTWIRDDTQGIGTLTFVTTTGDYGALGHGITDVDTGLLMSVKTGGIYDAEVVNIIKGKAGQPGELSGVIHENTLNKIGSITKNTPQGIFGRIVNTSDIYKRVSNNIYNNAIPIALKQEIKIGDASILCNVEGQIKEYKISIESIDFGNKTHSKGLVIKITDEHLKDLTGGIVQGMSGSPIIQNGKLVGAVTHVFIRDASMGYGTFIENMLEIIQQ</sequence>
<evidence type="ECO:0000313" key="3">
    <source>
        <dbReference type="EMBL" id="HCL00861.1"/>
    </source>
</evidence>
<dbReference type="InterPro" id="IPR001478">
    <property type="entry name" value="PDZ"/>
</dbReference>